<proteinExistence type="predicted"/>
<protein>
    <submittedName>
        <fullName evidence="1 3">Uncharacterized protein</fullName>
    </submittedName>
</protein>
<dbReference type="WBParaSite" id="ECPE_0000117501-mRNA-1">
    <property type="protein sequence ID" value="ECPE_0000117501-mRNA-1"/>
    <property type="gene ID" value="ECPE_0000117501"/>
</dbReference>
<evidence type="ECO:0000313" key="3">
    <source>
        <dbReference type="WBParaSite" id="ECPE_0000117501-mRNA-1"/>
    </source>
</evidence>
<evidence type="ECO:0000313" key="1">
    <source>
        <dbReference type="EMBL" id="VDP34271.1"/>
    </source>
</evidence>
<accession>A0A183A2J0</accession>
<name>A0A183A2J0_9TREM</name>
<keyword evidence="2" id="KW-1185">Reference proteome</keyword>
<gene>
    <name evidence="1" type="ORF">ECPE_LOCUS1175</name>
</gene>
<dbReference type="SUPFAM" id="SSF82199">
    <property type="entry name" value="SET domain"/>
    <property type="match status" value="1"/>
</dbReference>
<dbReference type="OrthoDB" id="308383at2759"/>
<dbReference type="Gene3D" id="2.170.270.10">
    <property type="entry name" value="SET domain"/>
    <property type="match status" value="1"/>
</dbReference>
<sequence length="100" mass="11374">MHRNFILLFLGPPVDFQPIPDYRPSHGVFLPDRSPIGCECDHNLELEKETESDDCKPLEPCWENRRRRCCAATAGALIPYNRHKRLAAPVGHAVYECNSA</sequence>
<evidence type="ECO:0000313" key="2">
    <source>
        <dbReference type="Proteomes" id="UP000272942"/>
    </source>
</evidence>
<dbReference type="Proteomes" id="UP000272942">
    <property type="component" value="Unassembled WGS sequence"/>
</dbReference>
<dbReference type="InterPro" id="IPR046341">
    <property type="entry name" value="SET_dom_sf"/>
</dbReference>
<reference evidence="1 2" key="2">
    <citation type="submission" date="2018-11" db="EMBL/GenBank/DDBJ databases">
        <authorList>
            <consortium name="Pathogen Informatics"/>
        </authorList>
    </citation>
    <scope>NUCLEOTIDE SEQUENCE [LARGE SCALE GENOMIC DNA]</scope>
    <source>
        <strain evidence="1 2">Egypt</strain>
    </source>
</reference>
<dbReference type="AlphaFoldDB" id="A0A183A2J0"/>
<organism evidence="3">
    <name type="scientific">Echinostoma caproni</name>
    <dbReference type="NCBI Taxonomy" id="27848"/>
    <lineage>
        <taxon>Eukaryota</taxon>
        <taxon>Metazoa</taxon>
        <taxon>Spiralia</taxon>
        <taxon>Lophotrochozoa</taxon>
        <taxon>Platyhelminthes</taxon>
        <taxon>Trematoda</taxon>
        <taxon>Digenea</taxon>
        <taxon>Plagiorchiida</taxon>
        <taxon>Echinostomata</taxon>
        <taxon>Echinostomatoidea</taxon>
        <taxon>Echinostomatidae</taxon>
        <taxon>Echinostoma</taxon>
    </lineage>
</organism>
<reference evidence="3" key="1">
    <citation type="submission" date="2016-06" db="UniProtKB">
        <authorList>
            <consortium name="WormBaseParasite"/>
        </authorList>
    </citation>
    <scope>IDENTIFICATION</scope>
</reference>
<dbReference type="EMBL" id="UZAN01005891">
    <property type="protein sequence ID" value="VDP34271.1"/>
    <property type="molecule type" value="Genomic_DNA"/>
</dbReference>